<dbReference type="GO" id="GO:0005886">
    <property type="term" value="C:plasma membrane"/>
    <property type="evidence" value="ECO:0007669"/>
    <property type="project" value="TreeGrafter"/>
</dbReference>
<dbReference type="Pfam" id="PF11845">
    <property type="entry name" value="Tll0287-like"/>
    <property type="match status" value="1"/>
</dbReference>
<dbReference type="PANTHER" id="PTHR45138">
    <property type="entry name" value="REGULATORY COMPONENTS OF SENSORY TRANSDUCTION SYSTEM"/>
    <property type="match status" value="1"/>
</dbReference>
<keyword evidence="3" id="KW-0812">Transmembrane</keyword>
<dbReference type="InterPro" id="IPR050469">
    <property type="entry name" value="Diguanylate_Cyclase"/>
</dbReference>
<dbReference type="EC" id="2.7.7.65" evidence="1"/>
<evidence type="ECO:0000313" key="6">
    <source>
        <dbReference type="Proteomes" id="UP000811899"/>
    </source>
</evidence>
<dbReference type="PANTHER" id="PTHR45138:SF9">
    <property type="entry name" value="DIGUANYLATE CYCLASE DGCM-RELATED"/>
    <property type="match status" value="1"/>
</dbReference>
<dbReference type="Pfam" id="PF00990">
    <property type="entry name" value="GGDEF"/>
    <property type="match status" value="1"/>
</dbReference>
<feature type="transmembrane region" description="Helical" evidence="3">
    <location>
        <begin position="18"/>
        <end position="39"/>
    </location>
</feature>
<evidence type="ECO:0000256" key="1">
    <source>
        <dbReference type="ARBA" id="ARBA00012528"/>
    </source>
</evidence>
<dbReference type="FunFam" id="3.30.70.270:FF:000001">
    <property type="entry name" value="Diguanylate cyclase domain protein"/>
    <property type="match status" value="1"/>
</dbReference>
<accession>A0AAW4L9E0</accession>
<dbReference type="SUPFAM" id="SSF55073">
    <property type="entry name" value="Nucleotide cyclase"/>
    <property type="match status" value="1"/>
</dbReference>
<dbReference type="SMART" id="SM00267">
    <property type="entry name" value="GGDEF"/>
    <property type="match status" value="1"/>
</dbReference>
<reference evidence="5 6" key="1">
    <citation type="submission" date="2021-05" db="EMBL/GenBank/DDBJ databases">
        <title>The draft genome of Geobacter pelophilus DSM 12255.</title>
        <authorList>
            <person name="Xu Z."/>
            <person name="Masuda Y."/>
            <person name="Itoh H."/>
            <person name="Senoo K."/>
        </authorList>
    </citation>
    <scope>NUCLEOTIDE SEQUENCE [LARGE SCALE GENOMIC DNA]</scope>
    <source>
        <strain evidence="5 6">DSM 12255</strain>
    </source>
</reference>
<protein>
    <recommendedName>
        <fullName evidence="1">diguanylate cyclase</fullName>
        <ecNumber evidence="1">2.7.7.65</ecNumber>
    </recommendedName>
</protein>
<dbReference type="InterPro" id="IPR000160">
    <property type="entry name" value="GGDEF_dom"/>
</dbReference>
<keyword evidence="6" id="KW-1185">Reference proteome</keyword>
<comment type="catalytic activity">
    <reaction evidence="2">
        <text>2 GTP = 3',3'-c-di-GMP + 2 diphosphate</text>
        <dbReference type="Rhea" id="RHEA:24898"/>
        <dbReference type="ChEBI" id="CHEBI:33019"/>
        <dbReference type="ChEBI" id="CHEBI:37565"/>
        <dbReference type="ChEBI" id="CHEBI:58805"/>
        <dbReference type="EC" id="2.7.7.65"/>
    </reaction>
</comment>
<proteinExistence type="predicted"/>
<organism evidence="5 6">
    <name type="scientific">Geoanaerobacter pelophilus</name>
    <dbReference type="NCBI Taxonomy" id="60036"/>
    <lineage>
        <taxon>Bacteria</taxon>
        <taxon>Pseudomonadati</taxon>
        <taxon>Thermodesulfobacteriota</taxon>
        <taxon>Desulfuromonadia</taxon>
        <taxon>Geobacterales</taxon>
        <taxon>Geobacteraceae</taxon>
        <taxon>Geoanaerobacter</taxon>
    </lineage>
</organism>
<gene>
    <name evidence="5" type="ORF">KI809_05695</name>
</gene>
<dbReference type="GO" id="GO:0043709">
    <property type="term" value="P:cell adhesion involved in single-species biofilm formation"/>
    <property type="evidence" value="ECO:0007669"/>
    <property type="project" value="TreeGrafter"/>
</dbReference>
<dbReference type="CDD" id="cd01949">
    <property type="entry name" value="GGDEF"/>
    <property type="match status" value="1"/>
</dbReference>
<keyword evidence="3" id="KW-0472">Membrane</keyword>
<dbReference type="Proteomes" id="UP000811899">
    <property type="component" value="Unassembled WGS sequence"/>
</dbReference>
<evidence type="ECO:0000256" key="3">
    <source>
        <dbReference type="SAM" id="Phobius"/>
    </source>
</evidence>
<dbReference type="InterPro" id="IPR043128">
    <property type="entry name" value="Rev_trsase/Diguanyl_cyclase"/>
</dbReference>
<evidence type="ECO:0000313" key="5">
    <source>
        <dbReference type="EMBL" id="MBT0663791.1"/>
    </source>
</evidence>
<dbReference type="RefSeq" id="WP_214170577.1">
    <property type="nucleotide sequence ID" value="NZ_JAHCVJ010000002.1"/>
</dbReference>
<dbReference type="PROSITE" id="PS50887">
    <property type="entry name" value="GGDEF"/>
    <property type="match status" value="1"/>
</dbReference>
<dbReference type="Gene3D" id="3.30.450.290">
    <property type="match status" value="1"/>
</dbReference>
<dbReference type="InterPro" id="IPR021796">
    <property type="entry name" value="Tll0287-like_dom"/>
</dbReference>
<evidence type="ECO:0000256" key="2">
    <source>
        <dbReference type="ARBA" id="ARBA00034247"/>
    </source>
</evidence>
<name>A0AAW4L9E0_9BACT</name>
<dbReference type="EMBL" id="JAHCVJ010000002">
    <property type="protein sequence ID" value="MBT0663791.1"/>
    <property type="molecule type" value="Genomic_DNA"/>
</dbReference>
<evidence type="ECO:0000259" key="4">
    <source>
        <dbReference type="PROSITE" id="PS50887"/>
    </source>
</evidence>
<feature type="domain" description="GGDEF" evidence="4">
    <location>
        <begin position="291"/>
        <end position="422"/>
    </location>
</feature>
<keyword evidence="3" id="KW-1133">Transmembrane helix</keyword>
<feature type="transmembrane region" description="Helical" evidence="3">
    <location>
        <begin position="222"/>
        <end position="242"/>
    </location>
</feature>
<dbReference type="NCBIfam" id="TIGR00254">
    <property type="entry name" value="GGDEF"/>
    <property type="match status" value="1"/>
</dbReference>
<comment type="caution">
    <text evidence="5">The sequence shown here is derived from an EMBL/GenBank/DDBJ whole genome shotgun (WGS) entry which is preliminary data.</text>
</comment>
<dbReference type="InterPro" id="IPR029787">
    <property type="entry name" value="Nucleotide_cyclase"/>
</dbReference>
<dbReference type="Gene3D" id="3.30.70.270">
    <property type="match status" value="1"/>
</dbReference>
<sequence>MIKRVLPKPFQYFGNVRFFLFSLCLIISLFVAGIFFVLYNRTNDLLTQRIHEQAVSYENLIRHTKNWNYKYGGVYVEKRPGVESNAYLLRLGMNPDLKTETGEVLTIRNHAIMVDEIAQQTKRHEGVNFRAVSLKPLSDKNTPDEVEKVALKAFENGAKEFSRIELAGAHGSFYRYMMPLFVEPDCLTCHKSQGYKTGDIIGTMSISIPISQMVSEISANRLLISIAAILTIGILIGITYFLTWRLVIQLDAAQKSLKKLASTDELTGIKNRRQIMKRLEEEFERASRLHEPLCLIIIDIDHFKKINDNYGHPCGDQVLRQVAGRMNDNLRRYDSIGRIGGEEFLLVSPGSTIDEAGILAERLRETICGEQFGEEPCRFSISISAGVTTLLETDSKVDTLIKRADEALYRAKHSGRNRVEVA</sequence>
<dbReference type="GO" id="GO:1902201">
    <property type="term" value="P:negative regulation of bacterial-type flagellum-dependent cell motility"/>
    <property type="evidence" value="ECO:0007669"/>
    <property type="project" value="TreeGrafter"/>
</dbReference>
<dbReference type="GO" id="GO:0052621">
    <property type="term" value="F:diguanylate cyclase activity"/>
    <property type="evidence" value="ECO:0007669"/>
    <property type="project" value="UniProtKB-EC"/>
</dbReference>
<dbReference type="AlphaFoldDB" id="A0AAW4L9E0"/>